<dbReference type="PANTHER" id="PTHR37298">
    <property type="entry name" value="UPF0111 PROTEIN YKAA"/>
    <property type="match status" value="1"/>
</dbReference>
<dbReference type="Gene3D" id="1.20.58.220">
    <property type="entry name" value="Phosphate transport system protein phou homolog 2, domain 2"/>
    <property type="match status" value="1"/>
</dbReference>
<dbReference type="AlphaFoldDB" id="A0A5J5KWK5"/>
<organism evidence="1 2">
    <name type="scientific">Kocuria coralli</name>
    <dbReference type="NCBI Taxonomy" id="1461025"/>
    <lineage>
        <taxon>Bacteria</taxon>
        <taxon>Bacillati</taxon>
        <taxon>Actinomycetota</taxon>
        <taxon>Actinomycetes</taxon>
        <taxon>Micrococcales</taxon>
        <taxon>Micrococcaceae</taxon>
        <taxon>Kocuria</taxon>
    </lineage>
</organism>
<dbReference type="EMBL" id="SZWF01000009">
    <property type="protein sequence ID" value="KAA9394147.1"/>
    <property type="molecule type" value="Genomic_DNA"/>
</dbReference>
<reference evidence="1 2" key="1">
    <citation type="submission" date="2019-05" db="EMBL/GenBank/DDBJ databases">
        <title>Kocuria coralli sp. nov., a novel actinobacterium isolated from coral reef seawater.</title>
        <authorList>
            <person name="Li J."/>
        </authorList>
    </citation>
    <scope>NUCLEOTIDE SEQUENCE [LARGE SCALE GENOMIC DNA]</scope>
    <source>
        <strain evidence="1 2">SCSIO 13007</strain>
    </source>
</reference>
<sequence>MPFRIFPEDDRVLDLLAEMAGQVNESARCCSELLGAEDGHIEEVLAEARSIDSRSADLYFSAMTTSRSSYVLPIPRSDVYVLSGWLARACESLLLAAEAMAEPTTRRQAKRTAEQLNTIGRMANLSVRAMHGLSDLTGLDEYWYDMLRLRKQADRTFELHRLDLLDKHKPAVALRLTIMVEHLHNCTRAMSQLATEVGRIVVSET</sequence>
<dbReference type="InterPro" id="IPR052912">
    <property type="entry name" value="UPF0111_domain"/>
</dbReference>
<keyword evidence="2" id="KW-1185">Reference proteome</keyword>
<dbReference type="RefSeq" id="WP_158033880.1">
    <property type="nucleotide sequence ID" value="NZ_ML708617.1"/>
</dbReference>
<comment type="caution">
    <text evidence="1">The sequence shown here is derived from an EMBL/GenBank/DDBJ whole genome shotgun (WGS) entry which is preliminary data.</text>
</comment>
<evidence type="ECO:0008006" key="3">
    <source>
        <dbReference type="Google" id="ProtNLM"/>
    </source>
</evidence>
<evidence type="ECO:0000313" key="1">
    <source>
        <dbReference type="EMBL" id="KAA9394147.1"/>
    </source>
</evidence>
<dbReference type="InterPro" id="IPR038078">
    <property type="entry name" value="PhoU-like_sf"/>
</dbReference>
<dbReference type="OrthoDB" id="9797568at2"/>
<gene>
    <name evidence="1" type="ORF">FCK90_08490</name>
</gene>
<name>A0A5J5KWK5_9MICC</name>
<evidence type="ECO:0000313" key="2">
    <source>
        <dbReference type="Proteomes" id="UP000325957"/>
    </source>
</evidence>
<accession>A0A5J5KWK5</accession>
<dbReference type="PANTHER" id="PTHR37298:SF1">
    <property type="entry name" value="UPF0111 PROTEIN YKAA"/>
    <property type="match status" value="1"/>
</dbReference>
<protein>
    <recommendedName>
        <fullName evidence="3">Phosphate transport regulator</fullName>
    </recommendedName>
</protein>
<dbReference type="Proteomes" id="UP000325957">
    <property type="component" value="Unassembled WGS sequence"/>
</dbReference>
<proteinExistence type="predicted"/>